<dbReference type="GeneID" id="25906540"/>
<gene>
    <name evidence="2" type="ORF">SARC_06036</name>
</gene>
<keyword evidence="3" id="KW-1185">Reference proteome</keyword>
<organism evidence="2 3">
    <name type="scientific">Sphaeroforma arctica JP610</name>
    <dbReference type="NCBI Taxonomy" id="667725"/>
    <lineage>
        <taxon>Eukaryota</taxon>
        <taxon>Ichthyosporea</taxon>
        <taxon>Ichthyophonida</taxon>
        <taxon>Sphaeroforma</taxon>
    </lineage>
</organism>
<dbReference type="InterPro" id="IPR027417">
    <property type="entry name" value="P-loop_NTPase"/>
</dbReference>
<dbReference type="eggNOG" id="ENOG502S4ZW">
    <property type="taxonomic scope" value="Eukaryota"/>
</dbReference>
<reference evidence="2 3" key="1">
    <citation type="submission" date="2011-02" db="EMBL/GenBank/DDBJ databases">
        <title>The Genome Sequence of Sphaeroforma arctica JP610.</title>
        <authorList>
            <consortium name="The Broad Institute Genome Sequencing Platform"/>
            <person name="Russ C."/>
            <person name="Cuomo C."/>
            <person name="Young S.K."/>
            <person name="Zeng Q."/>
            <person name="Gargeya S."/>
            <person name="Alvarado L."/>
            <person name="Berlin A."/>
            <person name="Chapman S.B."/>
            <person name="Chen Z."/>
            <person name="Freedman E."/>
            <person name="Gellesch M."/>
            <person name="Goldberg J."/>
            <person name="Griggs A."/>
            <person name="Gujja S."/>
            <person name="Heilman E."/>
            <person name="Heiman D."/>
            <person name="Howarth C."/>
            <person name="Mehta T."/>
            <person name="Neiman D."/>
            <person name="Pearson M."/>
            <person name="Roberts A."/>
            <person name="Saif S."/>
            <person name="Shea T."/>
            <person name="Shenoy N."/>
            <person name="Sisk P."/>
            <person name="Stolte C."/>
            <person name="Sykes S."/>
            <person name="White J."/>
            <person name="Yandava C."/>
            <person name="Burger G."/>
            <person name="Gray M.W."/>
            <person name="Holland P.W.H."/>
            <person name="King N."/>
            <person name="Lang F.B.F."/>
            <person name="Roger A.J."/>
            <person name="Ruiz-Trillo I."/>
            <person name="Haas B."/>
            <person name="Nusbaum C."/>
            <person name="Birren B."/>
        </authorList>
    </citation>
    <scope>NUCLEOTIDE SEQUENCE [LARGE SCALE GENOMIC DNA]</scope>
    <source>
        <strain evidence="2 3">JP610</strain>
    </source>
</reference>
<dbReference type="RefSeq" id="XP_014155551.1">
    <property type="nucleotide sequence ID" value="XM_014300076.1"/>
</dbReference>
<dbReference type="SUPFAM" id="SSF52540">
    <property type="entry name" value="P-loop containing nucleoside triphosphate hydrolases"/>
    <property type="match status" value="1"/>
</dbReference>
<dbReference type="Proteomes" id="UP000054560">
    <property type="component" value="Unassembled WGS sequence"/>
</dbReference>
<dbReference type="OrthoDB" id="6161812at2759"/>
<dbReference type="Gene3D" id="3.40.50.300">
    <property type="entry name" value="P-loop containing nucleotide triphosphate hydrolases"/>
    <property type="match status" value="1"/>
</dbReference>
<proteinExistence type="predicted"/>
<dbReference type="PRINTS" id="PR00364">
    <property type="entry name" value="DISEASERSIST"/>
</dbReference>
<dbReference type="GO" id="GO:0043531">
    <property type="term" value="F:ADP binding"/>
    <property type="evidence" value="ECO:0007669"/>
    <property type="project" value="InterPro"/>
</dbReference>
<name>A0A0L0FYF4_9EUKA</name>
<protein>
    <submittedName>
        <fullName evidence="2">Uncharacterized protein</fullName>
    </submittedName>
</protein>
<sequence>MGDRLQFLHQCREELGKFAPFVAYEPTDKNMKRLKLNTKHFFSLRGGFNEDAKTESAQQAINKLNSLKMFFDQFPSMRVPTTQLGKPESKRMKSEPADKGAGTAAFTKASDQITQQPLQLLVFDITNQEFEQFFPRWDTNEIPLEPFVLEASSSIGQLQSQLMADRAPSVQDEPIEINIHTISKRLQSGLFCTTTTPLGGLTEIRKSNQNGIVCLPIRSKRPQMVTFRHRELDFQQVCKYFDSHTCGGVVLLTGMAGVGKTVFCARYLWELFERERNGNAAAYRVTLWLDCSGLTTRTECETAFAGFASPAYLELQTPDDASNAQIIEHILYKWFFANKGQWLIVVDNVNAIGAEHIFDLLHPISSSGSVLVSSRWNEISLNGNGKDLKLKLDVVALDSAVEFLVTRSGMSEQAAQTQLSDIEGVAEKLGRLPQALDIVGERLRGSVQTFSDFNKSLQHTGSLKSVLSSLSPTGAQSLLSTFRQIAYSIPEGPSTELLNIIAYLPSIHIPIAIFTGFEHARHDFPKQVKVAFPNTELYRALEGQPQAIHSIIAPLLNSAVVNKLTEATGVLGMHPVVQEILRELMKPEECVKYRSAAVELLYSALCVERNDDDSMYSLGIDALIPHVWDVLSNSSSVQVSVSAGAPPTLE</sequence>
<accession>A0A0L0FYF4</accession>
<dbReference type="AlphaFoldDB" id="A0A0L0FYF4"/>
<feature type="compositionally biased region" description="Basic and acidic residues" evidence="1">
    <location>
        <begin position="87"/>
        <end position="98"/>
    </location>
</feature>
<evidence type="ECO:0000256" key="1">
    <source>
        <dbReference type="SAM" id="MobiDB-lite"/>
    </source>
</evidence>
<feature type="region of interest" description="Disordered" evidence="1">
    <location>
        <begin position="81"/>
        <end position="101"/>
    </location>
</feature>
<dbReference type="EMBL" id="KQ242011">
    <property type="protein sequence ID" value="KNC81649.1"/>
    <property type="molecule type" value="Genomic_DNA"/>
</dbReference>
<evidence type="ECO:0000313" key="3">
    <source>
        <dbReference type="Proteomes" id="UP000054560"/>
    </source>
</evidence>
<evidence type="ECO:0000313" key="2">
    <source>
        <dbReference type="EMBL" id="KNC81649.1"/>
    </source>
</evidence>